<evidence type="ECO:0000256" key="5">
    <source>
        <dbReference type="ARBA" id="ARBA00022839"/>
    </source>
</evidence>
<dbReference type="InterPro" id="IPR050180">
    <property type="entry name" value="RNR_Ribonuclease"/>
</dbReference>
<comment type="cofactor">
    <cofactor evidence="8">
        <name>Mg(2+)</name>
        <dbReference type="ChEBI" id="CHEBI:18420"/>
    </cofactor>
    <cofactor evidence="8">
        <name>Mn(2+)</name>
        <dbReference type="ChEBI" id="CHEBI:29035"/>
    </cofactor>
</comment>
<evidence type="ECO:0000313" key="11">
    <source>
        <dbReference type="EMBL" id="KAK3586758.1"/>
    </source>
</evidence>
<evidence type="ECO:0000256" key="8">
    <source>
        <dbReference type="HAMAP-Rule" id="MF_03045"/>
    </source>
</evidence>
<keyword evidence="6 8" id="KW-0460">Magnesium</keyword>
<keyword evidence="8" id="KW-0464">Manganese</keyword>
<feature type="binding site" evidence="8">
    <location>
        <position position="777"/>
    </location>
    <ligand>
        <name>Mg(2+)</name>
        <dbReference type="ChEBI" id="CHEBI:18420"/>
    </ligand>
</feature>
<accession>A0AAE0S7L5</accession>
<dbReference type="GO" id="GO:0000932">
    <property type="term" value="C:P-body"/>
    <property type="evidence" value="ECO:0007669"/>
    <property type="project" value="UniProtKB-SubCell"/>
</dbReference>
<dbReference type="GO" id="GO:0046872">
    <property type="term" value="F:metal ion binding"/>
    <property type="evidence" value="ECO:0007669"/>
    <property type="project" value="UniProtKB-KW"/>
</dbReference>
<dbReference type="GO" id="GO:0008266">
    <property type="term" value="F:poly(U) RNA binding"/>
    <property type="evidence" value="ECO:0007669"/>
    <property type="project" value="UniProtKB-ARBA"/>
</dbReference>
<dbReference type="InterPro" id="IPR022966">
    <property type="entry name" value="RNase_II/R_CS"/>
</dbReference>
<keyword evidence="3 8" id="KW-0479">Metal-binding</keyword>
<feature type="compositionally biased region" description="Basic and acidic residues" evidence="9">
    <location>
        <begin position="542"/>
        <end position="583"/>
    </location>
</feature>
<keyword evidence="2 8" id="KW-0540">Nuclease</keyword>
<dbReference type="InterPro" id="IPR012340">
    <property type="entry name" value="NA-bd_OB-fold"/>
</dbReference>
<dbReference type="GO" id="GO:0000175">
    <property type="term" value="F:3'-5'-RNA exonuclease activity"/>
    <property type="evidence" value="ECO:0007669"/>
    <property type="project" value="UniProtKB-UniRule"/>
</dbReference>
<comment type="similarity">
    <text evidence="8">Belongs to the RNR ribonuclease family. DIS3L2 subfamily.</text>
</comment>
<feature type="compositionally biased region" description="Basic residues" evidence="9">
    <location>
        <begin position="59"/>
        <end position="72"/>
    </location>
</feature>
<feature type="region of interest" description="Disordered" evidence="9">
    <location>
        <begin position="53"/>
        <end position="89"/>
    </location>
</feature>
<dbReference type="InterPro" id="IPR041093">
    <property type="entry name" value="Dis3l2-like_C"/>
</dbReference>
<sequence>MASIGKDDSDHMDESTENSLTLPNDRNVEKMVYDVNISQMGIDLENTVTKANTGENARTKKCKKRRRRRKNKATTEACNDEIDSGSTDMRQHSEFSDVDISNKNYVLQEQDIKELAPSGKSKFETARPKSCHVSQTHIDESAELIDAVNGQRQKKMKKKNQHSMKGGTSSEEVHTNDLTCSLLDSVSIAQMIIANETQNAEIVDRATKVMKETNIYSGKKGNDLTVKSQITNTYPENELQLHNSAACLGGNSVELLDSSMDYGEKKQRGHKPKGQLNKDISHIEQIVRDIKQFHLQPEERQLGEIGSEEVAVRDSYRSGSYTKLLQKLRRSGGRELESPMSGQGSDQKGHVQRGQGQSSLGGMGQVDLEKKDQRGQCRQKKGSVDKPHGPKQDKRQRKISYEPYISENELMNGLKRGLLIQGPLRINPRNYEESYIPHLDGKSDILIIGMKDRNRALNGDIVAVLLYDRDEWKIDNKELKYLEESSTPIKSGHDSDTDVVIESESIDLTVIESENPFPNCDNRVLNNRGDEGDSETEGSYLDLEKGLNRTENEDKGKSNNREEKKDDEGKKINDTKMTQDKQNSKQTPQKQRYTSLKDAMEISSPVVKDLFQAKEQSLSTQKAEKLLMRTGKVVAIIEKKHTRACTGHIRPLADKNPNRVLFSPIDHRLPRILLPMSDCPPDFKERPNDHANTLYIARITDWPENSLMALGRLARSLGEAGEIEPETEGILIENGVDYSEFPEEALESLPIGSPWSIPTDEMSGRRDFRQQCVFTIDPSTARDLDDAVSVEQLDDDLFEVGVHIADVSYFVKEDTELDKIAASRSTSVYLVQKVIPMLPRLLCEQLCSLNPDEDRLTFSVVWKMTGDGEIEEEWFGRSVIRSCVKLSYDHAQGFIEEPERNWTREELPPIMEGFSVQDIKDKVLILEKIAKKLRKKRFDSGALRLDQVKLQYSLDSQTGLPNGYWVYQQKDSNRLIEEFMLLANMAVAHKINSAYPEKAILRRHPPPQSKMADDLRELCENLGVSINIGSAGDLQKSLWSYSDPDDEYSVARMQVLVSLCARPMQNAKYFCAGCLDDENLYRHYALNVPLYTHFTSPIRRYPDILVHRLLAAALDYCHEPDKTPEFIQKQADHCNDRKLASKRVQDLSSELYFAVFVKMTGPLEEKGMVMGVLDKAFDVFILKLGVSKRVYLDKLPLKHSLYTYEKKVPKLTLTWKAEANGIELVQDIKIFSHVDCVLQSGEVPLQWMAVIKRPQNSNS</sequence>
<feature type="region of interest" description="Disordered" evidence="9">
    <location>
        <begin position="328"/>
        <end position="400"/>
    </location>
</feature>
<evidence type="ECO:0000313" key="12">
    <source>
        <dbReference type="Proteomes" id="UP001195483"/>
    </source>
</evidence>
<dbReference type="Pfam" id="PF17216">
    <property type="entry name" value="Rrp44_CSD1"/>
    <property type="match status" value="1"/>
</dbReference>
<keyword evidence="1 8" id="KW-0963">Cytoplasm</keyword>
<evidence type="ECO:0000256" key="6">
    <source>
        <dbReference type="ARBA" id="ARBA00022842"/>
    </source>
</evidence>
<dbReference type="Gene3D" id="2.40.50.690">
    <property type="match status" value="1"/>
</dbReference>
<evidence type="ECO:0000259" key="10">
    <source>
        <dbReference type="SMART" id="SM00955"/>
    </source>
</evidence>
<feature type="region of interest" description="Disordered" evidence="9">
    <location>
        <begin position="1"/>
        <end position="25"/>
    </location>
</feature>
<feature type="domain" description="RNB" evidence="10">
    <location>
        <begin position="765"/>
        <end position="1116"/>
    </location>
</feature>
<keyword evidence="12" id="KW-1185">Reference proteome</keyword>
<reference evidence="11" key="1">
    <citation type="journal article" date="2021" name="Genome Biol. Evol.">
        <title>A High-Quality Reference Genome for a Parasitic Bivalve with Doubly Uniparental Inheritance (Bivalvia: Unionida).</title>
        <authorList>
            <person name="Smith C.H."/>
        </authorList>
    </citation>
    <scope>NUCLEOTIDE SEQUENCE</scope>
    <source>
        <strain evidence="11">CHS0354</strain>
    </source>
</reference>
<reference evidence="11" key="2">
    <citation type="journal article" date="2021" name="Genome Biol. Evol.">
        <title>Developing a high-quality reference genome for a parasitic bivalve with doubly uniparental inheritance (Bivalvia: Unionida).</title>
        <authorList>
            <person name="Smith C.H."/>
        </authorList>
    </citation>
    <scope>NUCLEOTIDE SEQUENCE</scope>
    <source>
        <strain evidence="11">CHS0354</strain>
        <tissue evidence="11">Mantle</tissue>
    </source>
</reference>
<gene>
    <name evidence="11" type="ORF">CHS0354_023484</name>
</gene>
<dbReference type="Proteomes" id="UP001195483">
    <property type="component" value="Unassembled WGS sequence"/>
</dbReference>
<dbReference type="Gene3D" id="2.40.50.700">
    <property type="match status" value="1"/>
</dbReference>
<dbReference type="HAMAP" id="MF_03045">
    <property type="entry name" value="DIS3L2"/>
    <property type="match status" value="1"/>
</dbReference>
<dbReference type="Pfam" id="PF17877">
    <property type="entry name" value="Dis3l2_C_term"/>
    <property type="match status" value="1"/>
</dbReference>
<dbReference type="PANTHER" id="PTHR23355">
    <property type="entry name" value="RIBONUCLEASE"/>
    <property type="match status" value="1"/>
</dbReference>
<feature type="compositionally biased region" description="Basic residues" evidence="9">
    <location>
        <begin position="152"/>
        <end position="162"/>
    </location>
</feature>
<evidence type="ECO:0000256" key="9">
    <source>
        <dbReference type="SAM" id="MobiDB-lite"/>
    </source>
</evidence>
<keyword evidence="7 8" id="KW-0694">RNA-binding</keyword>
<proteinExistence type="inferred from homology"/>
<comment type="caution">
    <text evidence="11">The sequence shown here is derived from an EMBL/GenBank/DDBJ whole genome shotgun (WGS) entry which is preliminary data.</text>
</comment>
<comment type="function">
    <text evidence="8">3'-5'-exoribonuclease that specifically recognizes RNAs polyuridylated at their 3' end and mediates their degradation. Component of an exosome-independent RNA degradation pathway that mediates degradation of cytoplasmic mRNAs that have been deadenylated and subsequently uridylated at their 3'.</text>
</comment>
<dbReference type="GO" id="GO:0000956">
    <property type="term" value="P:nuclear-transcribed mRNA catabolic process"/>
    <property type="evidence" value="ECO:0007669"/>
    <property type="project" value="UniProtKB-UniRule"/>
</dbReference>
<organism evidence="11 12">
    <name type="scientific">Potamilus streckersoni</name>
    <dbReference type="NCBI Taxonomy" id="2493646"/>
    <lineage>
        <taxon>Eukaryota</taxon>
        <taxon>Metazoa</taxon>
        <taxon>Spiralia</taxon>
        <taxon>Lophotrochozoa</taxon>
        <taxon>Mollusca</taxon>
        <taxon>Bivalvia</taxon>
        <taxon>Autobranchia</taxon>
        <taxon>Heteroconchia</taxon>
        <taxon>Palaeoheterodonta</taxon>
        <taxon>Unionida</taxon>
        <taxon>Unionoidea</taxon>
        <taxon>Unionidae</taxon>
        <taxon>Ambleminae</taxon>
        <taxon>Lampsilini</taxon>
        <taxon>Potamilus</taxon>
    </lineage>
</organism>
<dbReference type="AlphaFoldDB" id="A0AAE0S7L5"/>
<dbReference type="FunFam" id="2.40.50.700:FF:000003">
    <property type="entry name" value="DIS3-like exonuclease 2"/>
    <property type="match status" value="1"/>
</dbReference>
<evidence type="ECO:0000256" key="3">
    <source>
        <dbReference type="ARBA" id="ARBA00022723"/>
    </source>
</evidence>
<evidence type="ECO:0000256" key="2">
    <source>
        <dbReference type="ARBA" id="ARBA00022722"/>
    </source>
</evidence>
<dbReference type="EMBL" id="JAEAOA010001416">
    <property type="protein sequence ID" value="KAK3586758.1"/>
    <property type="molecule type" value="Genomic_DNA"/>
</dbReference>
<dbReference type="Pfam" id="PF17849">
    <property type="entry name" value="OB_Dis3"/>
    <property type="match status" value="1"/>
</dbReference>
<comment type="subcellular location">
    <subcellularLocation>
        <location evidence="8">Cytoplasm</location>
    </subcellularLocation>
    <subcellularLocation>
        <location evidence="8">Cytoplasm</location>
        <location evidence="8">P-body</location>
    </subcellularLocation>
</comment>
<feature type="site" description="Important for catalytic activity" evidence="8">
    <location>
        <position position="785"/>
    </location>
</feature>
<dbReference type="EC" id="3.1.13.-" evidence="8"/>
<feature type="compositionally biased region" description="Basic and acidic residues" evidence="9">
    <location>
        <begin position="382"/>
        <end position="393"/>
    </location>
</feature>
<evidence type="ECO:0000256" key="7">
    <source>
        <dbReference type="ARBA" id="ARBA00022884"/>
    </source>
</evidence>
<dbReference type="InterPro" id="IPR041505">
    <property type="entry name" value="Dis3_CSD2"/>
</dbReference>
<dbReference type="InterPro" id="IPR001900">
    <property type="entry name" value="RNase_II/R"/>
</dbReference>
<dbReference type="SMART" id="SM00955">
    <property type="entry name" value="RNB"/>
    <property type="match status" value="1"/>
</dbReference>
<keyword evidence="5 8" id="KW-0269">Exonuclease</keyword>
<feature type="compositionally biased region" description="Basic and acidic residues" evidence="9">
    <location>
        <begin position="1"/>
        <end position="14"/>
    </location>
</feature>
<feature type="compositionally biased region" description="Polar residues" evidence="9">
    <location>
        <begin position="584"/>
        <end position="594"/>
    </location>
</feature>
<dbReference type="InterPro" id="IPR028591">
    <property type="entry name" value="DIS3L2"/>
</dbReference>
<feature type="region of interest" description="Disordered" evidence="9">
    <location>
        <begin position="512"/>
        <end position="594"/>
    </location>
</feature>
<feature type="region of interest" description="Disordered" evidence="9">
    <location>
        <begin position="151"/>
        <end position="172"/>
    </location>
</feature>
<name>A0AAE0S7L5_9BIVA</name>
<dbReference type="PROSITE" id="PS01175">
    <property type="entry name" value="RIBONUCLEASE_II"/>
    <property type="match status" value="1"/>
</dbReference>
<keyword evidence="4 8" id="KW-0378">Hydrolase</keyword>
<evidence type="ECO:0000256" key="4">
    <source>
        <dbReference type="ARBA" id="ARBA00022801"/>
    </source>
</evidence>
<dbReference type="SUPFAM" id="SSF50249">
    <property type="entry name" value="Nucleic acid-binding proteins"/>
    <property type="match status" value="2"/>
</dbReference>
<dbReference type="InterPro" id="IPR033771">
    <property type="entry name" value="Rrp44_CSD1"/>
</dbReference>
<dbReference type="Gene3D" id="2.40.50.140">
    <property type="entry name" value="Nucleic acid-binding proteins"/>
    <property type="match status" value="1"/>
</dbReference>
<dbReference type="PANTHER" id="PTHR23355:SF9">
    <property type="entry name" value="DIS3-LIKE EXONUCLEASE 2"/>
    <property type="match status" value="1"/>
</dbReference>
<evidence type="ECO:0000256" key="1">
    <source>
        <dbReference type="ARBA" id="ARBA00022490"/>
    </source>
</evidence>
<dbReference type="GO" id="GO:1990074">
    <property type="term" value="P:polyuridylation-dependent mRNA catabolic process"/>
    <property type="evidence" value="ECO:0007669"/>
    <property type="project" value="UniProtKB-UniRule"/>
</dbReference>
<dbReference type="GO" id="GO:0010587">
    <property type="term" value="P:miRNA catabolic process"/>
    <property type="evidence" value="ECO:0007669"/>
    <property type="project" value="TreeGrafter"/>
</dbReference>
<reference evidence="11" key="3">
    <citation type="submission" date="2023-05" db="EMBL/GenBank/DDBJ databases">
        <authorList>
            <person name="Smith C.H."/>
        </authorList>
    </citation>
    <scope>NUCLEOTIDE SEQUENCE</scope>
    <source>
        <strain evidence="11">CHS0354</strain>
        <tissue evidence="11">Mantle</tissue>
    </source>
</reference>
<feature type="binding site" evidence="8">
    <location>
        <position position="786"/>
    </location>
    <ligand>
        <name>Mg(2+)</name>
        <dbReference type="ChEBI" id="CHEBI:18420"/>
    </ligand>
</feature>
<protein>
    <recommendedName>
        <fullName evidence="8">DIS3-like exonuclease 2</fullName>
        <ecNumber evidence="8">3.1.13.-</ecNumber>
    </recommendedName>
</protein>
<dbReference type="Pfam" id="PF00773">
    <property type="entry name" value="RNB"/>
    <property type="match status" value="1"/>
</dbReference>